<organism evidence="1 2">
    <name type="scientific">Psilocybe cubensis</name>
    <name type="common">Psychedelic mushroom</name>
    <name type="synonym">Stropharia cubensis</name>
    <dbReference type="NCBI Taxonomy" id="181762"/>
    <lineage>
        <taxon>Eukaryota</taxon>
        <taxon>Fungi</taxon>
        <taxon>Dikarya</taxon>
        <taxon>Basidiomycota</taxon>
        <taxon>Agaricomycotina</taxon>
        <taxon>Agaricomycetes</taxon>
        <taxon>Agaricomycetidae</taxon>
        <taxon>Agaricales</taxon>
        <taxon>Agaricineae</taxon>
        <taxon>Strophariaceae</taxon>
        <taxon>Psilocybe</taxon>
    </lineage>
</organism>
<name>A0ACB8GZK0_PSICU</name>
<evidence type="ECO:0000313" key="2">
    <source>
        <dbReference type="Proteomes" id="UP000664032"/>
    </source>
</evidence>
<accession>A0ACB8GZK0</accession>
<comment type="caution">
    <text evidence="1">The sequence shown here is derived from an EMBL/GenBank/DDBJ whole genome shotgun (WGS) entry which is preliminary data.</text>
</comment>
<keyword evidence="2" id="KW-1185">Reference proteome</keyword>
<sequence length="344" mass="37594">MPTCTNGRVLFNSIPEGYPEPGKTTVYDDSQVIDTAHVELNGGFLVKILELSIDPYMRGRMRDPSVESYASAFQIGQPLNSHGIGVVIRSENPEVKKGDHLHGLFEHQNYVVRKNLEGLQVVQNPNNLPWSTFIGALGMPGMTAYTGWKEFSHSKRGETAFVTAGAGPVGSMVIQLAKLDGLRVIASAGSEDKVKFLKEIGVDVAFNYKTCNTAEILAKEGPIDIYWDNVGGESLEAALDAANVDGRFIECGFISAYNDPNGVPVRNLANVFAKSLSLNGFIVTRLQDKYFDEFYKTIPPLVASGKIKHKEEVWEGLDKVGEFILAVQKGKNTAKAVIHVGDEE</sequence>
<protein>
    <submittedName>
        <fullName evidence="1">Zinc-type alcohol dehydrogenase-like protein PB24D3.08c</fullName>
    </submittedName>
</protein>
<proteinExistence type="predicted"/>
<reference evidence="1" key="1">
    <citation type="submission" date="2021-10" db="EMBL/GenBank/DDBJ databases">
        <title>Psilocybe cubensis genome.</title>
        <authorList>
            <person name="Mckernan K.J."/>
            <person name="Crawford S."/>
            <person name="Trippe A."/>
            <person name="Kane L.T."/>
            <person name="Mclaughlin S."/>
        </authorList>
    </citation>
    <scope>NUCLEOTIDE SEQUENCE</scope>
    <source>
        <strain evidence="1">MGC-MH-2018</strain>
    </source>
</reference>
<dbReference type="EMBL" id="JAFIQS020000006">
    <property type="protein sequence ID" value="KAH9480884.1"/>
    <property type="molecule type" value="Genomic_DNA"/>
</dbReference>
<gene>
    <name evidence="1" type="ORF">JR316_0007486</name>
</gene>
<dbReference type="Proteomes" id="UP000664032">
    <property type="component" value="Unassembled WGS sequence"/>
</dbReference>
<evidence type="ECO:0000313" key="1">
    <source>
        <dbReference type="EMBL" id="KAH9480884.1"/>
    </source>
</evidence>